<comment type="caution">
    <text evidence="1">The sequence shown here is derived from an EMBL/GenBank/DDBJ whole genome shotgun (WGS) entry which is preliminary data.</text>
</comment>
<dbReference type="EMBL" id="BMNH01000005">
    <property type="protein sequence ID" value="GGO67395.1"/>
    <property type="molecule type" value="Genomic_DNA"/>
</dbReference>
<accession>A0A917YVT8</accession>
<keyword evidence="2" id="KW-1185">Reference proteome</keyword>
<dbReference type="AlphaFoldDB" id="A0A917YVT8"/>
<organism evidence="1 2">
    <name type="scientific">Nonomuraea cavernae</name>
    <dbReference type="NCBI Taxonomy" id="2045107"/>
    <lineage>
        <taxon>Bacteria</taxon>
        <taxon>Bacillati</taxon>
        <taxon>Actinomycetota</taxon>
        <taxon>Actinomycetes</taxon>
        <taxon>Streptosporangiales</taxon>
        <taxon>Streptosporangiaceae</taxon>
        <taxon>Nonomuraea</taxon>
    </lineage>
</organism>
<dbReference type="SUPFAM" id="SSF52540">
    <property type="entry name" value="P-loop containing nucleoside triphosphate hydrolases"/>
    <property type="match status" value="1"/>
</dbReference>
<evidence type="ECO:0000313" key="2">
    <source>
        <dbReference type="Proteomes" id="UP000646523"/>
    </source>
</evidence>
<sequence>MIDPSTATRVVFLGGLGRSGSTLLERLLGELPGVAPLGEVVHLWARGVLAGEPCGCGEPLPDCPFWRKVGERAFGGWTGSLAERMLTLRQRVDRTHRVLRIGHPDLAEYVQAYHRVYDAAAEVADARLVIDSSKHASLAHCLAADGSDPHVIQVVRDPRAVAHSWRRTVARPEDGRPMARWGPGRTALHWTAQNLALDLLARRGVQVTRVRYEDLLAAPRATLASLAERLGLRTELPFITDTTAHRTTAHLTTAHTASGNPMRFTVGRVELALDDTWRSAPRQGLVTALTWPLRARYGYRGIAV</sequence>
<reference evidence="1" key="2">
    <citation type="submission" date="2020-09" db="EMBL/GenBank/DDBJ databases">
        <authorList>
            <person name="Sun Q."/>
            <person name="Zhou Y."/>
        </authorList>
    </citation>
    <scope>NUCLEOTIDE SEQUENCE</scope>
    <source>
        <strain evidence="1">CGMCC 4.7368</strain>
    </source>
</reference>
<dbReference type="RefSeq" id="WP_225263058.1">
    <property type="nucleotide sequence ID" value="NZ_BMNH01000005.1"/>
</dbReference>
<dbReference type="InterPro" id="IPR027417">
    <property type="entry name" value="P-loop_NTPase"/>
</dbReference>
<evidence type="ECO:0000313" key="1">
    <source>
        <dbReference type="EMBL" id="GGO67395.1"/>
    </source>
</evidence>
<protein>
    <submittedName>
        <fullName evidence="1">Sulfotransferase</fullName>
    </submittedName>
</protein>
<name>A0A917YVT8_9ACTN</name>
<gene>
    <name evidence="1" type="ORF">GCM10012289_23720</name>
</gene>
<dbReference type="Proteomes" id="UP000646523">
    <property type="component" value="Unassembled WGS sequence"/>
</dbReference>
<dbReference type="Pfam" id="PF13469">
    <property type="entry name" value="Sulfotransfer_3"/>
    <property type="match status" value="1"/>
</dbReference>
<reference evidence="1" key="1">
    <citation type="journal article" date="2014" name="Int. J. Syst. Evol. Microbiol.">
        <title>Complete genome sequence of Corynebacterium casei LMG S-19264T (=DSM 44701T), isolated from a smear-ripened cheese.</title>
        <authorList>
            <consortium name="US DOE Joint Genome Institute (JGI-PGF)"/>
            <person name="Walter F."/>
            <person name="Albersmeier A."/>
            <person name="Kalinowski J."/>
            <person name="Ruckert C."/>
        </authorList>
    </citation>
    <scope>NUCLEOTIDE SEQUENCE</scope>
    <source>
        <strain evidence="1">CGMCC 4.7368</strain>
    </source>
</reference>
<dbReference type="Gene3D" id="3.40.50.300">
    <property type="entry name" value="P-loop containing nucleotide triphosphate hydrolases"/>
    <property type="match status" value="1"/>
</dbReference>
<proteinExistence type="predicted"/>